<dbReference type="EMBL" id="CAJFDI010000005">
    <property type="protein sequence ID" value="CAD5232726.1"/>
    <property type="molecule type" value="Genomic_DNA"/>
</dbReference>
<evidence type="ECO:0000313" key="3">
    <source>
        <dbReference type="EMBL" id="CAG9125598.1"/>
    </source>
</evidence>
<dbReference type="Proteomes" id="UP000659654">
    <property type="component" value="Unassembled WGS sequence"/>
</dbReference>
<protein>
    <submittedName>
        <fullName evidence="2">(pine wood nematode) hypothetical protein</fullName>
    </submittedName>
</protein>
<reference evidence="6" key="1">
    <citation type="submission" date="2016-11" db="UniProtKB">
        <authorList>
            <consortium name="WormBaseParasite"/>
        </authorList>
    </citation>
    <scope>IDENTIFICATION</scope>
</reference>
<keyword evidence="5" id="KW-1185">Reference proteome</keyword>
<organism evidence="4 6">
    <name type="scientific">Bursaphelenchus xylophilus</name>
    <name type="common">Pinewood nematode worm</name>
    <name type="synonym">Aphelenchoides xylophilus</name>
    <dbReference type="NCBI Taxonomy" id="6326"/>
    <lineage>
        <taxon>Eukaryota</taxon>
        <taxon>Metazoa</taxon>
        <taxon>Ecdysozoa</taxon>
        <taxon>Nematoda</taxon>
        <taxon>Chromadorea</taxon>
        <taxon>Rhabditida</taxon>
        <taxon>Tylenchina</taxon>
        <taxon>Tylenchomorpha</taxon>
        <taxon>Aphelenchoidea</taxon>
        <taxon>Aphelenchoididae</taxon>
        <taxon>Bursaphelenchus</taxon>
    </lineage>
</organism>
<evidence type="ECO:0000313" key="2">
    <source>
        <dbReference type="EMBL" id="CAD5232726.1"/>
    </source>
</evidence>
<keyword evidence="1" id="KW-0732">Signal</keyword>
<feature type="chain" id="PRO_5036021858" evidence="1">
    <location>
        <begin position="21"/>
        <end position="88"/>
    </location>
</feature>
<reference evidence="3" key="2">
    <citation type="submission" date="2020-08" db="EMBL/GenBank/DDBJ databases">
        <authorList>
            <person name="Kikuchi T."/>
        </authorList>
    </citation>
    <scope>NUCLEOTIDE SEQUENCE</scope>
    <source>
        <strain evidence="2">Ka4C1</strain>
    </source>
</reference>
<evidence type="ECO:0000313" key="4">
    <source>
        <dbReference type="Proteomes" id="UP000095284"/>
    </source>
</evidence>
<accession>A0A1I7RMP9</accession>
<dbReference type="WBParaSite" id="BXY_0198400.1">
    <property type="protein sequence ID" value="BXY_0198400.1"/>
    <property type="gene ID" value="BXY_0198400"/>
</dbReference>
<proteinExistence type="predicted"/>
<dbReference type="SMR" id="A0A1I7RMP9"/>
<feature type="signal peptide" evidence="1">
    <location>
        <begin position="1"/>
        <end position="20"/>
    </location>
</feature>
<evidence type="ECO:0000313" key="5">
    <source>
        <dbReference type="Proteomes" id="UP000659654"/>
    </source>
</evidence>
<sequence>MRAAFLLVLYCILIVRNTTSWPLNSKHQENDIQLQRQESAELEKLWANLNQDQKNALCDRKLSSRIALPEEAEQRRLQLFSRHCIILG</sequence>
<dbReference type="Proteomes" id="UP000582659">
    <property type="component" value="Unassembled WGS sequence"/>
</dbReference>
<name>A0A1I7RMP9_BURXY</name>
<gene>
    <name evidence="2" type="ORF">BXYJ_LOCUS12817</name>
</gene>
<dbReference type="EMBL" id="CAJFCV020000005">
    <property type="protein sequence ID" value="CAG9125598.1"/>
    <property type="molecule type" value="Genomic_DNA"/>
</dbReference>
<dbReference type="AlphaFoldDB" id="A0A1I7RMP9"/>
<evidence type="ECO:0000256" key="1">
    <source>
        <dbReference type="SAM" id="SignalP"/>
    </source>
</evidence>
<dbReference type="Proteomes" id="UP000095284">
    <property type="component" value="Unplaced"/>
</dbReference>
<evidence type="ECO:0000313" key="6">
    <source>
        <dbReference type="WBParaSite" id="BXY_0198400.1"/>
    </source>
</evidence>